<proteinExistence type="predicted"/>
<evidence type="ECO:0000313" key="1">
    <source>
        <dbReference type="EMBL" id="QWW81185.1"/>
    </source>
</evidence>
<dbReference type="Proteomes" id="UP000683497">
    <property type="component" value="Chromosome"/>
</dbReference>
<evidence type="ECO:0000313" key="2">
    <source>
        <dbReference type="Proteomes" id="UP000683497"/>
    </source>
</evidence>
<reference evidence="1 2" key="1">
    <citation type="submission" date="2021-06" db="EMBL/GenBank/DDBJ databases">
        <title>Leclercia pneumoniae sp. nov.</title>
        <authorList>
            <person name="Hoenemann M."/>
            <person name="Viehweger A."/>
            <person name="Dietze N."/>
        </authorList>
    </citation>
    <scope>NUCLEOTIDE SEQUENCE [LARGE SCALE GENOMIC DNA]</scope>
    <source>
        <strain evidence="2">49125</strain>
    </source>
</reference>
<sequence>MIQNNLRWRMLLLHFFVTPALPSFPHYLGCIPVHALPYHIASISSVLLQLLDQVISVNHLPVTYKLNDSCTNGAADHACTLFVHHN</sequence>
<evidence type="ECO:0008006" key="3">
    <source>
        <dbReference type="Google" id="ProtNLM"/>
    </source>
</evidence>
<protein>
    <recommendedName>
        <fullName evidence="3">Secreted protein</fullName>
    </recommendedName>
</protein>
<name>A0ABX8JZT6_9ENTR</name>
<gene>
    <name evidence="1" type="ORF">KQ929_08225</name>
</gene>
<keyword evidence="2" id="KW-1185">Reference proteome</keyword>
<dbReference type="RefSeq" id="WP_207291916.1">
    <property type="nucleotide sequence ID" value="NZ_CP071383.1"/>
</dbReference>
<dbReference type="EMBL" id="CP076838">
    <property type="protein sequence ID" value="QWW81185.1"/>
    <property type="molecule type" value="Genomic_DNA"/>
</dbReference>
<organism evidence="1 2">
    <name type="scientific">Leclercia pneumoniae</name>
    <dbReference type="NCBI Taxonomy" id="2815358"/>
    <lineage>
        <taxon>Bacteria</taxon>
        <taxon>Pseudomonadati</taxon>
        <taxon>Pseudomonadota</taxon>
        <taxon>Gammaproteobacteria</taxon>
        <taxon>Enterobacterales</taxon>
        <taxon>Enterobacteriaceae</taxon>
        <taxon>Leclercia</taxon>
    </lineage>
</organism>
<accession>A0ABX8JZT6</accession>